<keyword evidence="4 10" id="KW-0812">Transmembrane</keyword>
<organism evidence="11 12">
    <name type="scientific">Syncephalis pseudoplumigaleata</name>
    <dbReference type="NCBI Taxonomy" id="1712513"/>
    <lineage>
        <taxon>Eukaryota</taxon>
        <taxon>Fungi</taxon>
        <taxon>Fungi incertae sedis</taxon>
        <taxon>Zoopagomycota</taxon>
        <taxon>Zoopagomycotina</taxon>
        <taxon>Zoopagomycetes</taxon>
        <taxon>Zoopagales</taxon>
        <taxon>Piptocephalidaceae</taxon>
        <taxon>Syncephalis</taxon>
    </lineage>
</organism>
<dbReference type="InterPro" id="IPR019133">
    <property type="entry name" value="MIC60"/>
</dbReference>
<dbReference type="AlphaFoldDB" id="A0A4P9Z388"/>
<dbReference type="Pfam" id="PF09731">
    <property type="entry name" value="Mitofilin"/>
    <property type="match status" value="1"/>
</dbReference>
<sequence>MCNWASGDVGALRKTLAEKDAALQASLHSLEEKQKEELGRQRDELAAHWQEERRVLIARYREEILRRMRSLREDLERRWQRDLRLKVDEERVGRLAKLDELAESLKQVEGIAKENATIIDRCALNNRLQIVAGALRRALEADQRTAFANELDALRQLAHHYPVLESVVATLSDEVAYRGVDTPLELTDRFGVVKEQVRRASMVPANGGLVSHAVSTAMSKLIVSKEGYVPGDDVEAVLARTEYLLGKNDLDHAAREINQLEGWPKTLARDWIKAARQRLEVLQALEVGGMGDGGMRMC</sequence>
<evidence type="ECO:0000256" key="2">
    <source>
        <dbReference type="ARBA" id="ARBA00010877"/>
    </source>
</evidence>
<evidence type="ECO:0000256" key="5">
    <source>
        <dbReference type="ARBA" id="ARBA00022792"/>
    </source>
</evidence>
<dbReference type="EMBL" id="KZ989305">
    <property type="protein sequence ID" value="RKP26916.1"/>
    <property type="molecule type" value="Genomic_DNA"/>
</dbReference>
<evidence type="ECO:0000256" key="10">
    <source>
        <dbReference type="RuleBase" id="RU363000"/>
    </source>
</evidence>
<comment type="function">
    <text evidence="9">Component of the MICOS complex, a large protein complex of the mitochondrial inner membrane that plays crucial roles in the maintenance of crista junctions, inner membrane architecture, and formation of contact sites to the outer membrane. Plays a role in keeping cristae membranes connected to the inner boundary membrane. Also promotes protein import via the mitochondrial intermembrane space assembly (MIA) pathway.</text>
</comment>
<evidence type="ECO:0000256" key="9">
    <source>
        <dbReference type="ARBA" id="ARBA00025571"/>
    </source>
</evidence>
<evidence type="ECO:0000256" key="8">
    <source>
        <dbReference type="ARBA" id="ARBA00023136"/>
    </source>
</evidence>
<dbReference type="PANTHER" id="PTHR15415">
    <property type="entry name" value="MITOFILIN"/>
    <property type="match status" value="1"/>
</dbReference>
<proteinExistence type="inferred from homology"/>
<dbReference type="PANTHER" id="PTHR15415:SF7">
    <property type="entry name" value="MICOS COMPLEX SUBUNIT MIC60"/>
    <property type="match status" value="1"/>
</dbReference>
<dbReference type="GO" id="GO:0061617">
    <property type="term" value="C:MICOS complex"/>
    <property type="evidence" value="ECO:0007669"/>
    <property type="project" value="TreeGrafter"/>
</dbReference>
<evidence type="ECO:0000256" key="3">
    <source>
        <dbReference type="ARBA" id="ARBA00018116"/>
    </source>
</evidence>
<evidence type="ECO:0000256" key="7">
    <source>
        <dbReference type="ARBA" id="ARBA00023128"/>
    </source>
</evidence>
<evidence type="ECO:0000256" key="1">
    <source>
        <dbReference type="ARBA" id="ARBA00004434"/>
    </source>
</evidence>
<keyword evidence="8" id="KW-0472">Membrane</keyword>
<protein>
    <recommendedName>
        <fullName evidence="3 10">MICOS complex subunit MIC60</fullName>
    </recommendedName>
    <alternativeName>
        <fullName evidence="10">Mitofilin</fullName>
    </alternativeName>
</protein>
<dbReference type="GO" id="GO:0042407">
    <property type="term" value="P:cristae formation"/>
    <property type="evidence" value="ECO:0007669"/>
    <property type="project" value="TreeGrafter"/>
</dbReference>
<keyword evidence="6" id="KW-1133">Transmembrane helix</keyword>
<dbReference type="Proteomes" id="UP000278143">
    <property type="component" value="Unassembled WGS sequence"/>
</dbReference>
<evidence type="ECO:0000313" key="12">
    <source>
        <dbReference type="Proteomes" id="UP000278143"/>
    </source>
</evidence>
<evidence type="ECO:0000256" key="4">
    <source>
        <dbReference type="ARBA" id="ARBA00022692"/>
    </source>
</evidence>
<name>A0A4P9Z388_9FUNG</name>
<gene>
    <name evidence="11" type="ORF">SYNPS1DRAFT_13467</name>
</gene>
<keyword evidence="5 10" id="KW-0999">Mitochondrion inner membrane</keyword>
<dbReference type="OrthoDB" id="10261039at2759"/>
<evidence type="ECO:0000313" key="11">
    <source>
        <dbReference type="EMBL" id="RKP26916.1"/>
    </source>
</evidence>
<accession>A0A4P9Z388</accession>
<keyword evidence="7 10" id="KW-0496">Mitochondrion</keyword>
<comment type="subunit">
    <text evidence="10">Component of the mitochondrial contact site and cristae organizing system (MICOS) complex.</text>
</comment>
<comment type="subcellular location">
    <subcellularLocation>
        <location evidence="1 10">Mitochondrion inner membrane</location>
        <topology evidence="1 10">Single-pass membrane protein</topology>
    </subcellularLocation>
</comment>
<keyword evidence="12" id="KW-1185">Reference proteome</keyword>
<reference evidence="12" key="1">
    <citation type="journal article" date="2018" name="Nat. Microbiol.">
        <title>Leveraging single-cell genomics to expand the fungal tree of life.</title>
        <authorList>
            <person name="Ahrendt S.R."/>
            <person name="Quandt C.A."/>
            <person name="Ciobanu D."/>
            <person name="Clum A."/>
            <person name="Salamov A."/>
            <person name="Andreopoulos B."/>
            <person name="Cheng J.F."/>
            <person name="Woyke T."/>
            <person name="Pelin A."/>
            <person name="Henrissat B."/>
            <person name="Reynolds N.K."/>
            <person name="Benny G.L."/>
            <person name="Smith M.E."/>
            <person name="James T.Y."/>
            <person name="Grigoriev I.V."/>
        </authorList>
    </citation>
    <scope>NUCLEOTIDE SEQUENCE [LARGE SCALE GENOMIC DNA]</scope>
    <source>
        <strain evidence="12">Benny S71-1</strain>
    </source>
</reference>
<comment type="similarity">
    <text evidence="2 10">Belongs to the MICOS complex subunit Mic60 family.</text>
</comment>
<evidence type="ECO:0000256" key="6">
    <source>
        <dbReference type="ARBA" id="ARBA00022989"/>
    </source>
</evidence>